<dbReference type="PROSITE" id="PS00232">
    <property type="entry name" value="CADHERIN_1"/>
    <property type="match status" value="3"/>
</dbReference>
<dbReference type="GO" id="GO:0034332">
    <property type="term" value="P:adherens junction organization"/>
    <property type="evidence" value="ECO:0007669"/>
    <property type="project" value="TreeGrafter"/>
</dbReference>
<feature type="domain" description="Cadherin" evidence="22">
    <location>
        <begin position="1495"/>
        <end position="1600"/>
    </location>
</feature>
<comment type="subcellular location">
    <subcellularLocation>
        <location evidence="1 16">Cell membrane</location>
        <topology evidence="1 16">Single-pass type I membrane protein</topology>
    </subcellularLocation>
</comment>
<dbReference type="PROSITE" id="PS50268">
    <property type="entry name" value="CADHERIN_2"/>
    <property type="match status" value="14"/>
</dbReference>
<dbReference type="InterPro" id="IPR002126">
    <property type="entry name" value="Cadherin-like_dom"/>
</dbReference>
<protein>
    <submittedName>
        <fullName evidence="23">Neural-cadherin</fullName>
    </submittedName>
</protein>
<dbReference type="SMART" id="SM00112">
    <property type="entry name" value="CA"/>
    <property type="match status" value="14"/>
</dbReference>
<dbReference type="SMART" id="SM00181">
    <property type="entry name" value="EGF"/>
    <property type="match status" value="4"/>
</dbReference>
<evidence type="ECO:0000256" key="15">
    <source>
        <dbReference type="PROSITE-ProRule" id="PRU00076"/>
    </source>
</evidence>
<dbReference type="Proteomes" id="UP000735302">
    <property type="component" value="Unassembled WGS sequence"/>
</dbReference>
<keyword evidence="13" id="KW-0325">Glycoprotein</keyword>
<dbReference type="Gene3D" id="4.10.900.10">
    <property type="entry name" value="TCF3-CBD (Catenin binding domain)"/>
    <property type="match status" value="1"/>
</dbReference>
<dbReference type="FunFam" id="2.60.40.60:FF:000058">
    <property type="entry name" value="FAT atypical cadherin 3"/>
    <property type="match status" value="1"/>
</dbReference>
<dbReference type="PROSITE" id="PS01186">
    <property type="entry name" value="EGF_2"/>
    <property type="match status" value="2"/>
</dbReference>
<comment type="function">
    <text evidence="17">Cadherins are calcium-dependent cell adhesion proteins.</text>
</comment>
<feature type="domain" description="Laminin G" evidence="20">
    <location>
        <begin position="2281"/>
        <end position="2471"/>
    </location>
</feature>
<feature type="domain" description="Cadherin" evidence="22">
    <location>
        <begin position="1388"/>
        <end position="1494"/>
    </location>
</feature>
<evidence type="ECO:0000256" key="2">
    <source>
        <dbReference type="ARBA" id="ARBA00022475"/>
    </source>
</evidence>
<keyword evidence="10 19" id="KW-1133">Transmembrane helix</keyword>
<dbReference type="GO" id="GO:0007043">
    <property type="term" value="P:cell-cell junction assembly"/>
    <property type="evidence" value="ECO:0007669"/>
    <property type="project" value="TreeGrafter"/>
</dbReference>
<keyword evidence="24" id="KW-1185">Reference proteome</keyword>
<evidence type="ECO:0000256" key="14">
    <source>
        <dbReference type="PROSITE-ProRule" id="PRU00043"/>
    </source>
</evidence>
<evidence type="ECO:0000259" key="22">
    <source>
        <dbReference type="PROSITE" id="PS50268"/>
    </source>
</evidence>
<dbReference type="InterPro" id="IPR039808">
    <property type="entry name" value="Cadherin"/>
</dbReference>
<dbReference type="GO" id="GO:0016477">
    <property type="term" value="P:cell migration"/>
    <property type="evidence" value="ECO:0007669"/>
    <property type="project" value="TreeGrafter"/>
</dbReference>
<dbReference type="InterPro" id="IPR020894">
    <property type="entry name" value="Cadherin_CS"/>
</dbReference>
<feature type="disulfide bond" evidence="15">
    <location>
        <begin position="2011"/>
        <end position="2020"/>
    </location>
</feature>
<feature type="disulfide bond" evidence="15">
    <location>
        <begin position="2266"/>
        <end position="2275"/>
    </location>
</feature>
<dbReference type="Gene3D" id="2.60.120.200">
    <property type="match status" value="2"/>
</dbReference>
<dbReference type="GO" id="GO:0005912">
    <property type="term" value="C:adherens junction"/>
    <property type="evidence" value="ECO:0007669"/>
    <property type="project" value="TreeGrafter"/>
</dbReference>
<dbReference type="PANTHER" id="PTHR24027">
    <property type="entry name" value="CADHERIN-23"/>
    <property type="match status" value="1"/>
</dbReference>
<dbReference type="Pfam" id="PF00028">
    <property type="entry name" value="Cadherin"/>
    <property type="match status" value="8"/>
</dbReference>
<feature type="domain" description="Cadherin" evidence="22">
    <location>
        <begin position="1600"/>
        <end position="1729"/>
    </location>
</feature>
<proteinExistence type="predicted"/>
<feature type="domain" description="Cadherin" evidence="22">
    <location>
        <begin position="1278"/>
        <end position="1387"/>
    </location>
</feature>
<keyword evidence="12 15" id="KW-1015">Disulfide bond</keyword>
<feature type="domain" description="Cadherin" evidence="22">
    <location>
        <begin position="608"/>
        <end position="719"/>
    </location>
</feature>
<evidence type="ECO:0000256" key="16">
    <source>
        <dbReference type="RuleBase" id="RU003318"/>
    </source>
</evidence>
<feature type="domain" description="Cadherin" evidence="22">
    <location>
        <begin position="720"/>
        <end position="824"/>
    </location>
</feature>
<feature type="domain" description="Laminin G" evidence="20">
    <location>
        <begin position="2022"/>
        <end position="2230"/>
    </location>
</feature>
<feature type="compositionally biased region" description="Basic and acidic residues" evidence="18">
    <location>
        <begin position="2646"/>
        <end position="2663"/>
    </location>
</feature>
<dbReference type="GO" id="GO:0044331">
    <property type="term" value="P:cell-cell adhesion mediated by cadherin"/>
    <property type="evidence" value="ECO:0007669"/>
    <property type="project" value="TreeGrafter"/>
</dbReference>
<feature type="domain" description="Cadherin" evidence="22">
    <location>
        <begin position="1741"/>
        <end position="1842"/>
    </location>
</feature>
<dbReference type="InterPro" id="IPR001791">
    <property type="entry name" value="Laminin_G"/>
</dbReference>
<evidence type="ECO:0000259" key="20">
    <source>
        <dbReference type="PROSITE" id="PS50025"/>
    </source>
</evidence>
<organism evidence="23 24">
    <name type="scientific">Plakobranchus ocellatus</name>
    <dbReference type="NCBI Taxonomy" id="259542"/>
    <lineage>
        <taxon>Eukaryota</taxon>
        <taxon>Metazoa</taxon>
        <taxon>Spiralia</taxon>
        <taxon>Lophotrochozoa</taxon>
        <taxon>Mollusca</taxon>
        <taxon>Gastropoda</taxon>
        <taxon>Heterobranchia</taxon>
        <taxon>Euthyneura</taxon>
        <taxon>Panpulmonata</taxon>
        <taxon>Sacoglossa</taxon>
        <taxon>Placobranchoidea</taxon>
        <taxon>Plakobranchidae</taxon>
        <taxon>Plakobranchus</taxon>
    </lineage>
</organism>
<dbReference type="GO" id="GO:0045296">
    <property type="term" value="F:cadherin binding"/>
    <property type="evidence" value="ECO:0007669"/>
    <property type="project" value="TreeGrafter"/>
</dbReference>
<evidence type="ECO:0000313" key="23">
    <source>
        <dbReference type="EMBL" id="GFO50422.1"/>
    </source>
</evidence>
<evidence type="ECO:0000256" key="4">
    <source>
        <dbReference type="ARBA" id="ARBA00022692"/>
    </source>
</evidence>
<feature type="compositionally biased region" description="Low complexity" evidence="18">
    <location>
        <begin position="2699"/>
        <end position="2712"/>
    </location>
</feature>
<feature type="domain" description="Cadherin" evidence="22">
    <location>
        <begin position="170"/>
        <end position="384"/>
    </location>
</feature>
<dbReference type="Pfam" id="PF02210">
    <property type="entry name" value="Laminin_G_2"/>
    <property type="match status" value="2"/>
</dbReference>
<keyword evidence="8 14" id="KW-0106">Calcium</keyword>
<reference evidence="23 24" key="1">
    <citation type="journal article" date="2021" name="Elife">
        <title>Chloroplast acquisition without the gene transfer in kleptoplastic sea slugs, Plakobranchus ocellatus.</title>
        <authorList>
            <person name="Maeda T."/>
            <person name="Takahashi S."/>
            <person name="Yoshida T."/>
            <person name="Shimamura S."/>
            <person name="Takaki Y."/>
            <person name="Nagai Y."/>
            <person name="Toyoda A."/>
            <person name="Suzuki Y."/>
            <person name="Arimoto A."/>
            <person name="Ishii H."/>
            <person name="Satoh N."/>
            <person name="Nishiyama T."/>
            <person name="Hasebe M."/>
            <person name="Maruyama T."/>
            <person name="Minagawa J."/>
            <person name="Obokata J."/>
            <person name="Shigenobu S."/>
        </authorList>
    </citation>
    <scope>NUCLEOTIDE SEQUENCE [LARGE SCALE GENOMIC DNA]</scope>
</reference>
<evidence type="ECO:0000256" key="6">
    <source>
        <dbReference type="ARBA" id="ARBA00022729"/>
    </source>
</evidence>
<evidence type="ECO:0000256" key="9">
    <source>
        <dbReference type="ARBA" id="ARBA00022889"/>
    </source>
</evidence>
<feature type="domain" description="Cadherin" evidence="22">
    <location>
        <begin position="953"/>
        <end position="1057"/>
    </location>
</feature>
<evidence type="ECO:0000256" key="8">
    <source>
        <dbReference type="ARBA" id="ARBA00022837"/>
    </source>
</evidence>
<dbReference type="CDD" id="cd00110">
    <property type="entry name" value="LamG"/>
    <property type="match status" value="2"/>
</dbReference>
<dbReference type="GO" id="GO:0016339">
    <property type="term" value="P:calcium-dependent cell-cell adhesion via plasma membrane cell adhesion molecules"/>
    <property type="evidence" value="ECO:0007669"/>
    <property type="project" value="TreeGrafter"/>
</dbReference>
<keyword evidence="2" id="KW-1003">Cell membrane</keyword>
<feature type="compositionally biased region" description="Basic and acidic residues" evidence="18">
    <location>
        <begin position="2670"/>
        <end position="2686"/>
    </location>
</feature>
<dbReference type="PANTHER" id="PTHR24027:SF432">
    <property type="entry name" value="EGF-LIKE DOMAIN-CONTAINING PROTEIN"/>
    <property type="match status" value="1"/>
</dbReference>
<evidence type="ECO:0000256" key="5">
    <source>
        <dbReference type="ARBA" id="ARBA00022723"/>
    </source>
</evidence>
<evidence type="ECO:0000259" key="21">
    <source>
        <dbReference type="PROSITE" id="PS50026"/>
    </source>
</evidence>
<keyword evidence="5" id="KW-0479">Metal-binding</keyword>
<keyword evidence="7" id="KW-0677">Repeat</keyword>
<feature type="domain" description="Cadherin" evidence="22">
    <location>
        <begin position="1058"/>
        <end position="1165"/>
    </location>
</feature>
<evidence type="ECO:0000256" key="12">
    <source>
        <dbReference type="ARBA" id="ARBA00023157"/>
    </source>
</evidence>
<feature type="domain" description="EGF-like" evidence="21">
    <location>
        <begin position="2511"/>
        <end position="2546"/>
    </location>
</feature>
<dbReference type="InterPro" id="IPR056370">
    <property type="entry name" value="Shg-like_Ig-like"/>
</dbReference>
<accession>A0AAV4E299</accession>
<comment type="caution">
    <text evidence="15">Lacks conserved residue(s) required for the propagation of feature annotation.</text>
</comment>
<dbReference type="PROSITE" id="PS00022">
    <property type="entry name" value="EGF_1"/>
    <property type="match status" value="3"/>
</dbReference>
<feature type="domain" description="EGF-like" evidence="21">
    <location>
        <begin position="1984"/>
        <end position="2021"/>
    </location>
</feature>
<feature type="region of interest" description="Disordered" evidence="18">
    <location>
        <begin position="2636"/>
        <end position="2716"/>
    </location>
</feature>
<dbReference type="InterPro" id="IPR000233">
    <property type="entry name" value="Cadherin_Y-type_LIR"/>
</dbReference>
<keyword evidence="6" id="KW-0732">Signal</keyword>
<dbReference type="InterPro" id="IPR013320">
    <property type="entry name" value="ConA-like_dom_sf"/>
</dbReference>
<evidence type="ECO:0000256" key="19">
    <source>
        <dbReference type="SAM" id="Phobius"/>
    </source>
</evidence>
<keyword evidence="9 16" id="KW-0130">Cell adhesion</keyword>
<dbReference type="GO" id="GO:0008013">
    <property type="term" value="F:beta-catenin binding"/>
    <property type="evidence" value="ECO:0007669"/>
    <property type="project" value="TreeGrafter"/>
</dbReference>
<feature type="domain" description="Cadherin" evidence="22">
    <location>
        <begin position="55"/>
        <end position="168"/>
    </location>
</feature>
<keyword evidence="4 16" id="KW-0812">Transmembrane</keyword>
<gene>
    <name evidence="23" type="ORF">PoB_007692700</name>
</gene>
<dbReference type="CDD" id="cd00054">
    <property type="entry name" value="EGF_CA"/>
    <property type="match status" value="1"/>
</dbReference>
<evidence type="ECO:0000256" key="17">
    <source>
        <dbReference type="RuleBase" id="RU004357"/>
    </source>
</evidence>
<dbReference type="PROSITE" id="PS50026">
    <property type="entry name" value="EGF_3"/>
    <property type="match status" value="3"/>
</dbReference>
<dbReference type="GO" id="GO:0007156">
    <property type="term" value="P:homophilic cell adhesion via plasma membrane adhesion molecules"/>
    <property type="evidence" value="ECO:0007669"/>
    <property type="project" value="InterPro"/>
</dbReference>
<dbReference type="SUPFAM" id="SSF49313">
    <property type="entry name" value="Cadherin-like"/>
    <property type="match status" value="14"/>
</dbReference>
<feature type="disulfide bond" evidence="15">
    <location>
        <begin position="2536"/>
        <end position="2545"/>
    </location>
</feature>
<evidence type="ECO:0000256" key="11">
    <source>
        <dbReference type="ARBA" id="ARBA00023136"/>
    </source>
</evidence>
<dbReference type="PROSITE" id="PS50025">
    <property type="entry name" value="LAM_G_DOMAIN"/>
    <property type="match status" value="2"/>
</dbReference>
<name>A0AAV4E299_9GAST</name>
<dbReference type="InterPro" id="IPR015919">
    <property type="entry name" value="Cadherin-like_sf"/>
</dbReference>
<dbReference type="Gene3D" id="2.10.25.10">
    <property type="entry name" value="Laminin"/>
    <property type="match status" value="2"/>
</dbReference>
<feature type="domain" description="EGF-like" evidence="21">
    <location>
        <begin position="2233"/>
        <end position="2276"/>
    </location>
</feature>
<dbReference type="FunFam" id="4.10.900.10:FF:000001">
    <property type="entry name" value="Cadherin 2"/>
    <property type="match status" value="1"/>
</dbReference>
<dbReference type="EMBL" id="BLXT01008609">
    <property type="protein sequence ID" value="GFO50422.1"/>
    <property type="molecule type" value="Genomic_DNA"/>
</dbReference>
<dbReference type="GO" id="GO:0016342">
    <property type="term" value="C:catenin complex"/>
    <property type="evidence" value="ECO:0007669"/>
    <property type="project" value="TreeGrafter"/>
</dbReference>
<dbReference type="CDD" id="cd11304">
    <property type="entry name" value="Cadherin_repeat"/>
    <property type="match status" value="14"/>
</dbReference>
<feature type="domain" description="Cadherin" evidence="22">
    <location>
        <begin position="386"/>
        <end position="499"/>
    </location>
</feature>
<dbReference type="GO" id="GO:0005509">
    <property type="term" value="F:calcium ion binding"/>
    <property type="evidence" value="ECO:0007669"/>
    <property type="project" value="UniProtKB-UniRule"/>
</dbReference>
<dbReference type="FunFam" id="2.60.40.60:FF:000020">
    <property type="entry name" value="Dachsous cadherin-related 1b"/>
    <property type="match status" value="1"/>
</dbReference>
<dbReference type="GO" id="GO:0000902">
    <property type="term" value="P:cell morphogenesis"/>
    <property type="evidence" value="ECO:0007669"/>
    <property type="project" value="TreeGrafter"/>
</dbReference>
<feature type="domain" description="Cadherin" evidence="22">
    <location>
        <begin position="499"/>
        <end position="605"/>
    </location>
</feature>
<keyword evidence="3 15" id="KW-0245">EGF-like domain</keyword>
<evidence type="ECO:0000256" key="13">
    <source>
        <dbReference type="ARBA" id="ARBA00023180"/>
    </source>
</evidence>
<dbReference type="SUPFAM" id="SSF49899">
    <property type="entry name" value="Concanavalin A-like lectins/glucanases"/>
    <property type="match status" value="2"/>
</dbReference>
<dbReference type="InterPro" id="IPR000742">
    <property type="entry name" value="EGF"/>
</dbReference>
<dbReference type="PRINTS" id="PR00205">
    <property type="entry name" value="CADHERIN"/>
</dbReference>
<evidence type="ECO:0000256" key="3">
    <source>
        <dbReference type="ARBA" id="ARBA00022536"/>
    </source>
</evidence>
<dbReference type="Gene3D" id="2.60.40.60">
    <property type="entry name" value="Cadherins"/>
    <property type="match status" value="15"/>
</dbReference>
<comment type="caution">
    <text evidence="23">The sequence shown here is derived from an EMBL/GenBank/DDBJ whole genome shotgun (WGS) entry which is preliminary data.</text>
</comment>
<evidence type="ECO:0000256" key="7">
    <source>
        <dbReference type="ARBA" id="ARBA00022737"/>
    </source>
</evidence>
<dbReference type="Pfam" id="PF01049">
    <property type="entry name" value="CADH_Y-type_LIR"/>
    <property type="match status" value="1"/>
</dbReference>
<feature type="domain" description="Cadherin" evidence="22">
    <location>
        <begin position="1179"/>
        <end position="1277"/>
    </location>
</feature>
<evidence type="ECO:0000256" key="18">
    <source>
        <dbReference type="SAM" id="MobiDB-lite"/>
    </source>
</evidence>
<dbReference type="InterPro" id="IPR027397">
    <property type="entry name" value="Catenin-bd_sf"/>
</dbReference>
<evidence type="ECO:0000313" key="24">
    <source>
        <dbReference type="Proteomes" id="UP000735302"/>
    </source>
</evidence>
<dbReference type="FunFam" id="2.60.40.60:FF:000092">
    <property type="entry name" value="Protocadherin 8"/>
    <property type="match status" value="2"/>
</dbReference>
<sequence>MTPSTRWVSHISSFQKTMNNELHLTKLLVLMFLASTTISIAGASASVPRLLSRTRRAVSSVTIGEDATTDETLFDLNDQDGAKPLASFNFAILNATGVSSTIFRIDDNKLKLSPAASDAELDTFDREAVSMIEVNIEATKRIDPNAGQKIVITVEITLTDVNDVPPVITNPLPYQAVVAPDADPGTVIYTVTAFDADLNPSLVFTLEPGSDARFGLQPTGSSNTINIVTIGANQFDENQSPLQIQVSVEDENGISEQKITRTIQVTVGTLPPQFYANSFEGQLYEESADQMVQIKDGSDSLVIRVIQFQPNENLRFEVLDSRFEIVPDAAVATQIMLRAKDEIDYETTRTVTVTVRVTEDGTGYQSEAQVRISVIDTNDSPPKFVGNSQYFVQVSEDQMAGSVVFQVSATDEDSDRNGEIIFSVEGTDAFEVETVAPTGGREIYTGNVLVKSENELDYEAIKKIEFTIVATDGNLVSPKSSSVLVSVTITNVNDNEPTIDNSTRITVPSSAKQNYVVTILGASDVDGDNIRFYFEGPSPRSGIFQIEEQSGKISLIQDVPSSQDKFDLRIVAVDDGSCCTPEVIQSSTTLLTITVEDANLNKPDFVNCSTYNNAEVLEKAAIGTQVVQVSAQDLDRGQNSKVTYRFQTDTIARVSPFDIDPDTGWITVLNNDDIVRQRGRDPYIQVTVIGANADSLLQLEGYCTFRISIIDINDHPPTFEKTAYEFGFLLSSGTPAIIARMQATDDDFGANANITYSLGAGAPDFFTIDRLSGTIILQSSDQIQPRIYFLSVIANDNGIRNSPLTGSTNVNIDVKSGSFILPSWVNAPSDNSLTLSFREDTDIDTVLYTLQCQSNSADNPNVEFRVFDTTKSINDDSEFFSATMREPNQGSVIYSLDITLIKRFSYLVQSQHLVTATCQGFTGSNLRAPDIVIRVNVEDTNNQKPLLQGMSPVSGRFTASVPENAASGTSVRTVEVVDKDENASFKDITFELRAQDSSLFTIEKIGNFEALVRTAAVFDREVRFQYNFQIVASDGLNKDERFMAVTVTDINDKVPVFDKPRYEFNVSETAEINDPIGEVTATDEDSIDQGIGLEYQFSQGNINSAFTIIRGSGQIRSVRKLDFDSNNEPKTYTLTLVAYDNERVHSASTLVIINVLDENDNPPIFNQNVYEVRNLVEEEDSSITSAKPKLLVTVSASDKDLQRTQTKITYDLAAPNSLFTVDSNNGSVYLIGTLDRDGPVQETRVTIRAGDEPNDPLYAYADVVVFPIDINDNAPVFDQSLISFSVKEHAPRGASVGTVLARDIDAGANAQVKYRLAVQQPSAQASYFSIEEGGTLRTNVDPDALDYEQFTSVQIVVEAYDQGSKPESTSQIVTVTLEDINDQKPYFDKQLYTARMSEATTSGEILRILAKDEDTAPQHRLFEFSIEPSTYFQVSGSEDYAVISVNPSATIDYEMGLRLLNFTLSVQDGTASDHTASTEVQITVEDYNDETPQITPRLSEQTLLEGEPKGAVIATFSAVDRDSGINAEFEFSIQRESDPYFEFYIEPQAGNVTTRKVLDRELAPERNVIIYAIDKGEIPLTGSATLKLTLTDINDNAPMFAEDYRPVLPENEDNNNRLVVEIFAVDPDTRQYGPPFGFALPTGCSTPACREFSLQYNENGANGNGTATIRTSTRFDREERKEYLLPIVIWDMNDGTNSPDSQTATSTLTVVIGDKNDNKHSAGHQEITFYNFDGKFGDVEIGRVYAEDADDWDLPDKTFTYVSPPLYQNYFSVDGESGIITIKRGVPASDRDKPYEFEVDVYDKVYQNTARCTVAVTVFDLPDEALRKAGSMRLKGITAEEFIAPGGPSVPGQEPPPSKMHKFKVEMARLLQYPGPDNIEVVGLTDGPGYLDLRFSGHASPYLTPAQMESTVMLNLNSIQKAADITIDQVPVNLCMEEKYYIGCYTDVQVSVNPRVINANGSSFTTVDVASKAIDGCPSKTFPTPVACSGAYCYNGGTCQQDNWGKLSCNCREGFDGPRCQQRRHSFNGNSIAFYEGLSPCTQGRTSIELITLEPDGLIMFNGPVVDIDPTKNAQNFILLELKNGYPQLRLNLGVGEVLLALNGTNRQGQVKMPALNDGQWHRIDIDREFQDVTLTVDHCQYADNDNNGTVTDWTPCLIEGRVPGGDVLLNVQSLLQVGGRYPLDPFPVFPSGIPNKGFNGCLRNLVHNSKLYDLFYKPIENWNSGQNGCPREEGICGEGTSSPSCGTRATCQSFWKDDSVQSCSCHPGWYGNKCSTEAPTMDFKDNSFFHWRLSQDQLQNAERHASIQLMFRSRQETGTLFALTNAAQKKIDLQLEDRNLVLRYDMGDGEQALILNETVAADGAWHVARMERFGSEFQMTIDGGEGRSYTFRPIIQDVDVLFNALSFISAGARVPTVASPTLSQISNDLIDTCIRDIRFNDQWLPMALDQNNQANPGLELLQAPNIVEDCNRNDCDGVTCENDRFCFPLWGDHECRCLKGTRPDPNGICVSACEPNPCFNNVPCTLEAGEIKCQCPEDFIGQFCNIGLVSEESDGLSAGAIAGIVIAILVVLVLIIILIIFITTCRREDSEKNVLEVDPDDDFIRENVMFYDEEGAGEEDHEAYDITLLQKMNSETNNMPNMNPVKEDDMSRRNEPRLDRPDVGSFIDSRIRDTENDDDPFKDVPLEFNYEGGNSDAGSLSSLNTSSSGGSQDYDYLNDWGPKFARLADMYGAGQNLES</sequence>
<dbReference type="Pfam" id="PF24811">
    <property type="entry name" value="Ig_Shg"/>
    <property type="match status" value="1"/>
</dbReference>
<evidence type="ECO:0000256" key="1">
    <source>
        <dbReference type="ARBA" id="ARBA00004251"/>
    </source>
</evidence>
<evidence type="ECO:0000256" key="10">
    <source>
        <dbReference type="ARBA" id="ARBA00022989"/>
    </source>
</evidence>
<dbReference type="SMART" id="SM00282">
    <property type="entry name" value="LamG"/>
    <property type="match status" value="2"/>
</dbReference>
<feature type="transmembrane region" description="Helical" evidence="19">
    <location>
        <begin position="2561"/>
        <end position="2583"/>
    </location>
</feature>
<keyword evidence="11 19" id="KW-0472">Membrane</keyword>